<name>A0A0F0KXW4_9MICO</name>
<dbReference type="EMBL" id="JYIU01000034">
    <property type="protein sequence ID" value="KJL24101.1"/>
    <property type="molecule type" value="Genomic_DNA"/>
</dbReference>
<organism evidence="2 3">
    <name type="scientific">Microbacterium foliorum</name>
    <dbReference type="NCBI Taxonomy" id="104336"/>
    <lineage>
        <taxon>Bacteria</taxon>
        <taxon>Bacillati</taxon>
        <taxon>Actinomycetota</taxon>
        <taxon>Actinomycetes</taxon>
        <taxon>Micrococcales</taxon>
        <taxon>Microbacteriaceae</taxon>
        <taxon>Microbacterium</taxon>
    </lineage>
</organism>
<gene>
    <name evidence="2" type="ORF">RN50_00859</name>
</gene>
<dbReference type="RefSeq" id="WP_156149251.1">
    <property type="nucleotide sequence ID" value="NZ_CP031425.1"/>
</dbReference>
<evidence type="ECO:0000256" key="1">
    <source>
        <dbReference type="SAM" id="MobiDB-lite"/>
    </source>
</evidence>
<evidence type="ECO:0000313" key="2">
    <source>
        <dbReference type="EMBL" id="KJL24101.1"/>
    </source>
</evidence>
<proteinExistence type="predicted"/>
<dbReference type="AlphaFoldDB" id="A0A0F0KXW4"/>
<sequence length="54" mass="5740">MDVQTVANSTGTTRRVFRDPYGAPIGSSGVWSSGTGYMNKPVTASTGQWTETMP</sequence>
<feature type="compositionally biased region" description="Polar residues" evidence="1">
    <location>
        <begin position="1"/>
        <end position="13"/>
    </location>
</feature>
<dbReference type="Proteomes" id="UP000033572">
    <property type="component" value="Unassembled WGS sequence"/>
</dbReference>
<feature type="compositionally biased region" description="Polar residues" evidence="1">
    <location>
        <begin position="29"/>
        <end position="54"/>
    </location>
</feature>
<feature type="region of interest" description="Disordered" evidence="1">
    <location>
        <begin position="1"/>
        <end position="54"/>
    </location>
</feature>
<accession>A0A0F0KXW4</accession>
<evidence type="ECO:0000313" key="3">
    <source>
        <dbReference type="Proteomes" id="UP000033572"/>
    </source>
</evidence>
<dbReference type="PATRIC" id="fig|104336.4.peg.885"/>
<keyword evidence="3" id="KW-1185">Reference proteome</keyword>
<reference evidence="2 3" key="1">
    <citation type="submission" date="2015-02" db="EMBL/GenBank/DDBJ databases">
        <title>Draft genome sequences of ten Microbacterium spp. with emphasis on heavy metal contaminated environments.</title>
        <authorList>
            <person name="Corretto E."/>
        </authorList>
    </citation>
    <scope>NUCLEOTIDE SEQUENCE [LARGE SCALE GENOMIC DNA]</scope>
    <source>
        <strain evidence="2 3">DSM 12966</strain>
    </source>
</reference>
<protein>
    <submittedName>
        <fullName evidence="2">Uncharacterized protein</fullName>
    </submittedName>
</protein>
<comment type="caution">
    <text evidence="2">The sequence shown here is derived from an EMBL/GenBank/DDBJ whole genome shotgun (WGS) entry which is preliminary data.</text>
</comment>
<dbReference type="GeneID" id="94446094"/>